<sequence length="412" mass="46791">MKNSRLASFDILYDILKNGAYSNIAVDKGLAEVNSKDKGFTSRLVYGVIERKLTLDYFIDKHLTSKTKPKVKIILYIGAYQILFMDKVPDAVAVFETVEIADLIGLSYYKKLINAVLHKIIECKSELDETDDLSIKYSCPSHLINMWKKMYGEEKTLATLQAINNRPPVFAIPNRKFVDEGELQYELLDNGVECEIYGDVVKINSSFDLSNIKAFKDGLFYIEDYSSYTCANALECKKNDVVLDICAAPGGKTFTMAQSGAKVYAFDLYEHRVELIKKSAQRLELDNISTSINDALVYNSEMPIADKILCDVPCSGFGIIRRKPEIRYKNLDDIKELPQIQYDILSTSSRYLKNNGRIIYSTCTLNKKENEKVVENFLNDNINFKLIDKVTVFPSENGGDGFFYAIMEKIND</sequence>
<dbReference type="InterPro" id="IPR001678">
    <property type="entry name" value="MeTrfase_RsmB-F_NOP2_dom"/>
</dbReference>
<dbReference type="InterPro" id="IPR049560">
    <property type="entry name" value="MeTrfase_RsmB-F_NOP2_cat"/>
</dbReference>
<evidence type="ECO:0000313" key="15">
    <source>
        <dbReference type="EMBL" id="SJZ56650.1"/>
    </source>
</evidence>
<organism evidence="15 16">
    <name type="scientific">Eubacterium coprostanoligenes</name>
    <dbReference type="NCBI Taxonomy" id="290054"/>
    <lineage>
        <taxon>Bacteria</taxon>
        <taxon>Bacillati</taxon>
        <taxon>Bacillota</taxon>
        <taxon>Clostridia</taxon>
        <taxon>Eubacteriales</taxon>
        <taxon>Eubacteriaceae</taxon>
        <taxon>Eubacterium</taxon>
    </lineage>
</organism>
<dbReference type="PANTHER" id="PTHR22807:SF53">
    <property type="entry name" value="RIBOSOMAL RNA SMALL SUBUNIT METHYLTRANSFERASE B-RELATED"/>
    <property type="match status" value="1"/>
</dbReference>
<dbReference type="GO" id="GO:0003723">
    <property type="term" value="F:RNA binding"/>
    <property type="evidence" value="ECO:0007669"/>
    <property type="project" value="UniProtKB-UniRule"/>
</dbReference>
<dbReference type="RefSeq" id="WP_078768455.1">
    <property type="nucleotide sequence ID" value="NZ_FUWW01000009.1"/>
</dbReference>
<evidence type="ECO:0000259" key="14">
    <source>
        <dbReference type="PROSITE" id="PS51686"/>
    </source>
</evidence>
<dbReference type="Pfam" id="PF01189">
    <property type="entry name" value="Methyltr_RsmB-F"/>
    <property type="match status" value="1"/>
</dbReference>
<reference evidence="16" key="1">
    <citation type="submission" date="2017-02" db="EMBL/GenBank/DDBJ databases">
        <authorList>
            <person name="Varghese N."/>
            <person name="Submissions S."/>
        </authorList>
    </citation>
    <scope>NUCLEOTIDE SEQUENCE [LARGE SCALE GENOMIC DNA]</scope>
    <source>
        <strain evidence="16">ATCC 51222</strain>
    </source>
</reference>
<evidence type="ECO:0000256" key="6">
    <source>
        <dbReference type="ARBA" id="ARBA00022603"/>
    </source>
</evidence>
<feature type="active site" description="Nucleophile" evidence="13">
    <location>
        <position position="363"/>
    </location>
</feature>
<name>A0A1T4LPJ9_9FIRM</name>
<evidence type="ECO:0000256" key="12">
    <source>
        <dbReference type="ARBA" id="ARBA00047283"/>
    </source>
</evidence>
<evidence type="ECO:0000256" key="3">
    <source>
        <dbReference type="ARBA" id="ARBA00012140"/>
    </source>
</evidence>
<dbReference type="SUPFAM" id="SSF48013">
    <property type="entry name" value="NusB-like"/>
    <property type="match status" value="1"/>
</dbReference>
<dbReference type="SUPFAM" id="SSF53335">
    <property type="entry name" value="S-adenosyl-L-methionine-dependent methyltransferases"/>
    <property type="match status" value="1"/>
</dbReference>
<dbReference type="NCBIfam" id="NF011494">
    <property type="entry name" value="PRK14902.1"/>
    <property type="match status" value="1"/>
</dbReference>
<dbReference type="CDD" id="cd02440">
    <property type="entry name" value="AdoMet_MTases"/>
    <property type="match status" value="1"/>
</dbReference>
<keyword evidence="7 13" id="KW-0808">Transferase</keyword>
<dbReference type="NCBIfam" id="TIGR00563">
    <property type="entry name" value="rsmB"/>
    <property type="match status" value="1"/>
</dbReference>
<dbReference type="Pfam" id="PF01029">
    <property type="entry name" value="NusB"/>
    <property type="match status" value="1"/>
</dbReference>
<evidence type="ECO:0000256" key="7">
    <source>
        <dbReference type="ARBA" id="ARBA00022679"/>
    </source>
</evidence>
<evidence type="ECO:0000256" key="13">
    <source>
        <dbReference type="PROSITE-ProRule" id="PRU01023"/>
    </source>
</evidence>
<evidence type="ECO:0000256" key="11">
    <source>
        <dbReference type="ARBA" id="ARBA00031088"/>
    </source>
</evidence>
<keyword evidence="9 13" id="KW-0694">RNA-binding</keyword>
<keyword evidence="4" id="KW-0963">Cytoplasm</keyword>
<dbReference type="GO" id="GO:0008649">
    <property type="term" value="F:rRNA methyltransferase activity"/>
    <property type="evidence" value="ECO:0007669"/>
    <property type="project" value="InterPro"/>
</dbReference>
<comment type="catalytic activity">
    <reaction evidence="12">
        <text>cytidine(967) in 16S rRNA + S-adenosyl-L-methionine = 5-methylcytidine(967) in 16S rRNA + S-adenosyl-L-homocysteine + H(+)</text>
        <dbReference type="Rhea" id="RHEA:42748"/>
        <dbReference type="Rhea" id="RHEA-COMP:10219"/>
        <dbReference type="Rhea" id="RHEA-COMP:10220"/>
        <dbReference type="ChEBI" id="CHEBI:15378"/>
        <dbReference type="ChEBI" id="CHEBI:57856"/>
        <dbReference type="ChEBI" id="CHEBI:59789"/>
        <dbReference type="ChEBI" id="CHEBI:74483"/>
        <dbReference type="ChEBI" id="CHEBI:82748"/>
        <dbReference type="EC" id="2.1.1.176"/>
    </reaction>
</comment>
<dbReference type="OrthoDB" id="9810297at2"/>
<keyword evidence="16" id="KW-1185">Reference proteome</keyword>
<dbReference type="Gene3D" id="1.10.940.10">
    <property type="entry name" value="NusB-like"/>
    <property type="match status" value="1"/>
</dbReference>
<feature type="binding site" evidence="13">
    <location>
        <begin position="246"/>
        <end position="252"/>
    </location>
    <ligand>
        <name>S-adenosyl-L-methionine</name>
        <dbReference type="ChEBI" id="CHEBI:59789"/>
    </ligand>
</feature>
<feature type="binding site" evidence="13">
    <location>
        <position position="267"/>
    </location>
    <ligand>
        <name>S-adenosyl-L-methionine</name>
        <dbReference type="ChEBI" id="CHEBI:59789"/>
    </ligand>
</feature>
<evidence type="ECO:0000256" key="9">
    <source>
        <dbReference type="ARBA" id="ARBA00022884"/>
    </source>
</evidence>
<proteinExistence type="inferred from homology"/>
<dbReference type="PANTHER" id="PTHR22807">
    <property type="entry name" value="NOP2 YEAST -RELATED NOL1/NOP2/FMU SUN DOMAIN-CONTAINING"/>
    <property type="match status" value="1"/>
</dbReference>
<dbReference type="EC" id="2.1.1.176" evidence="3"/>
<feature type="domain" description="SAM-dependent MTase RsmB/NOP-type" evidence="14">
    <location>
        <begin position="145"/>
        <end position="412"/>
    </location>
</feature>
<dbReference type="GO" id="GO:0005737">
    <property type="term" value="C:cytoplasm"/>
    <property type="evidence" value="ECO:0007669"/>
    <property type="project" value="UniProtKB-SubCell"/>
</dbReference>
<dbReference type="InterPro" id="IPR004573">
    <property type="entry name" value="rRNA_ssu_MeTfrase_B"/>
</dbReference>
<evidence type="ECO:0000256" key="4">
    <source>
        <dbReference type="ARBA" id="ARBA00022490"/>
    </source>
</evidence>
<evidence type="ECO:0000256" key="8">
    <source>
        <dbReference type="ARBA" id="ARBA00022691"/>
    </source>
</evidence>
<protein>
    <recommendedName>
        <fullName evidence="3">16S rRNA (cytosine(967)-C(5))-methyltransferase</fullName>
        <ecNumber evidence="3">2.1.1.176</ecNumber>
    </recommendedName>
    <alternativeName>
        <fullName evidence="10">16S rRNA m5C967 methyltransferase</fullName>
    </alternativeName>
    <alternativeName>
        <fullName evidence="11">rRNA (cytosine-C(5)-)-methyltransferase RsmB</fullName>
    </alternativeName>
</protein>
<comment type="subcellular location">
    <subcellularLocation>
        <location evidence="2">Cytoplasm</location>
    </subcellularLocation>
</comment>
<feature type="binding site" evidence="13">
    <location>
        <position position="311"/>
    </location>
    <ligand>
        <name>S-adenosyl-L-methionine</name>
        <dbReference type="ChEBI" id="CHEBI:59789"/>
    </ligand>
</feature>
<evidence type="ECO:0000313" key="16">
    <source>
        <dbReference type="Proteomes" id="UP000190657"/>
    </source>
</evidence>
<evidence type="ECO:0000256" key="5">
    <source>
        <dbReference type="ARBA" id="ARBA00022552"/>
    </source>
</evidence>
<dbReference type="InterPro" id="IPR029063">
    <property type="entry name" value="SAM-dependent_MTases_sf"/>
</dbReference>
<dbReference type="EMBL" id="FUWW01000009">
    <property type="protein sequence ID" value="SJZ56650.1"/>
    <property type="molecule type" value="Genomic_DNA"/>
</dbReference>
<comment type="similarity">
    <text evidence="13">Belongs to the class I-like SAM-binding methyltransferase superfamily. RsmB/NOP family.</text>
</comment>
<evidence type="ECO:0000256" key="1">
    <source>
        <dbReference type="ARBA" id="ARBA00002724"/>
    </source>
</evidence>
<dbReference type="InterPro" id="IPR035926">
    <property type="entry name" value="NusB-like_sf"/>
</dbReference>
<accession>A0A1T4LPJ9</accession>
<dbReference type="InterPro" id="IPR023267">
    <property type="entry name" value="RCMT"/>
</dbReference>
<dbReference type="InterPro" id="IPR006027">
    <property type="entry name" value="NusB_RsmB_TIM44"/>
</dbReference>
<keyword evidence="6 13" id="KW-0489">Methyltransferase</keyword>
<dbReference type="Proteomes" id="UP000190657">
    <property type="component" value="Unassembled WGS sequence"/>
</dbReference>
<feature type="binding site" evidence="13">
    <location>
        <position position="294"/>
    </location>
    <ligand>
        <name>S-adenosyl-L-methionine</name>
        <dbReference type="ChEBI" id="CHEBI:59789"/>
    </ligand>
</feature>
<keyword evidence="5" id="KW-0698">rRNA processing</keyword>
<dbReference type="PRINTS" id="PR02008">
    <property type="entry name" value="RCMTFAMILY"/>
</dbReference>
<evidence type="ECO:0000256" key="2">
    <source>
        <dbReference type="ARBA" id="ARBA00004496"/>
    </source>
</evidence>
<dbReference type="STRING" id="290054.SAMN02745114_00967"/>
<evidence type="ECO:0000256" key="10">
    <source>
        <dbReference type="ARBA" id="ARBA00030399"/>
    </source>
</evidence>
<dbReference type="PROSITE" id="PS51686">
    <property type="entry name" value="SAM_MT_RSMB_NOP"/>
    <property type="match status" value="1"/>
</dbReference>
<dbReference type="AlphaFoldDB" id="A0A1T4LPJ9"/>
<gene>
    <name evidence="15" type="ORF">SAMN02745114_00967</name>
</gene>
<keyword evidence="8 13" id="KW-0949">S-adenosyl-L-methionine</keyword>
<dbReference type="Gene3D" id="3.40.50.150">
    <property type="entry name" value="Vaccinia Virus protein VP39"/>
    <property type="match status" value="1"/>
</dbReference>
<comment type="function">
    <text evidence="1">Specifically methylates the cytosine at position 967 (m5C967) of 16S rRNA.</text>
</comment>
<dbReference type="GO" id="GO:0006355">
    <property type="term" value="P:regulation of DNA-templated transcription"/>
    <property type="evidence" value="ECO:0007669"/>
    <property type="project" value="InterPro"/>
</dbReference>